<name>A0A3G9IUT4_9BACL</name>
<dbReference type="KEGG" id="pbk:Back11_39120"/>
<dbReference type="Proteomes" id="UP000275368">
    <property type="component" value="Chromosome"/>
</dbReference>
<proteinExistence type="predicted"/>
<reference evidence="1 2" key="1">
    <citation type="submission" date="2018-11" db="EMBL/GenBank/DDBJ databases">
        <title>Complete genome sequence of Paenibacillus baekrokdamisoli strain KCTC 33723.</title>
        <authorList>
            <person name="Kang S.W."/>
            <person name="Lee K.C."/>
            <person name="Kim K.K."/>
            <person name="Kim J.S."/>
            <person name="Kim D.S."/>
            <person name="Ko S.H."/>
            <person name="Yang S.H."/>
            <person name="Lee J.S."/>
        </authorList>
    </citation>
    <scope>NUCLEOTIDE SEQUENCE [LARGE SCALE GENOMIC DNA]</scope>
    <source>
        <strain evidence="1 2">KCTC 33723</strain>
    </source>
</reference>
<sequence>MDKPNLKHEAKIITALPEYEDAFINYFQDTTRSFMSLKNELLSGIGTISHEGPARMRTSADEVILDKEPAKIEMKFNIPFDVITRTNVEALIKSIDEASDSGIESLVPQIFQFLGEVCDVSGQVVDGRGQPFSFDLFLELLEKIEITFNDDGSPNMPTVFIHPHAKGS</sequence>
<dbReference type="RefSeq" id="WP_125660877.1">
    <property type="nucleotide sequence ID" value="NZ_AP019308.1"/>
</dbReference>
<evidence type="ECO:0000313" key="2">
    <source>
        <dbReference type="Proteomes" id="UP000275368"/>
    </source>
</evidence>
<organism evidence="1 2">
    <name type="scientific">Paenibacillus baekrokdamisoli</name>
    <dbReference type="NCBI Taxonomy" id="1712516"/>
    <lineage>
        <taxon>Bacteria</taxon>
        <taxon>Bacillati</taxon>
        <taxon>Bacillota</taxon>
        <taxon>Bacilli</taxon>
        <taxon>Bacillales</taxon>
        <taxon>Paenibacillaceae</taxon>
        <taxon>Paenibacillus</taxon>
    </lineage>
</organism>
<protein>
    <submittedName>
        <fullName evidence="1">Uncharacterized protein</fullName>
    </submittedName>
</protein>
<dbReference type="EMBL" id="AP019308">
    <property type="protein sequence ID" value="BBH22567.1"/>
    <property type="molecule type" value="Genomic_DNA"/>
</dbReference>
<gene>
    <name evidence="1" type="ORF">Back11_39120</name>
</gene>
<dbReference type="OrthoDB" id="9553627at2"/>
<dbReference type="AlphaFoldDB" id="A0A3G9IUT4"/>
<keyword evidence="2" id="KW-1185">Reference proteome</keyword>
<accession>A0A3G9IUT4</accession>
<evidence type="ECO:0000313" key="1">
    <source>
        <dbReference type="EMBL" id="BBH22567.1"/>
    </source>
</evidence>